<accession>A0ABS8YEZ2</accession>
<dbReference type="PANTHER" id="PTHR40056">
    <property type="entry name" value="HYPOTHETICAL CYTOSOLIC PROTEIN"/>
    <property type="match status" value="1"/>
</dbReference>
<dbReference type="InterPro" id="IPR014975">
    <property type="entry name" value="DUF1836"/>
</dbReference>
<dbReference type="Pfam" id="PF08876">
    <property type="entry name" value="DUF1836"/>
    <property type="match status" value="1"/>
</dbReference>
<gene>
    <name evidence="1" type="ORF">LQV63_07175</name>
</gene>
<name>A0ABS8YEZ2_9BACL</name>
<keyword evidence="2" id="KW-1185">Reference proteome</keyword>
<comment type="caution">
    <text evidence="1">The sequence shown here is derived from an EMBL/GenBank/DDBJ whole genome shotgun (WGS) entry which is preliminary data.</text>
</comment>
<evidence type="ECO:0000313" key="1">
    <source>
        <dbReference type="EMBL" id="MCE5169090.1"/>
    </source>
</evidence>
<protein>
    <submittedName>
        <fullName evidence="1">DUF1836 domain-containing protein</fullName>
    </submittedName>
</protein>
<dbReference type="EMBL" id="JAJNBZ010000003">
    <property type="protein sequence ID" value="MCE5169090.1"/>
    <property type="molecule type" value="Genomic_DNA"/>
</dbReference>
<reference evidence="1 2" key="1">
    <citation type="submission" date="2021-11" db="EMBL/GenBank/DDBJ databases">
        <title>Draft genome sequence of Paenibacillus profundus YoMME, a new Gram-positive bacteria with exoelectrogenic properties.</title>
        <authorList>
            <person name="Hubenova Y."/>
            <person name="Hubenova E."/>
            <person name="Manasiev Y."/>
            <person name="Peykov S."/>
            <person name="Mitov M."/>
        </authorList>
    </citation>
    <scope>NUCLEOTIDE SEQUENCE [LARGE SCALE GENOMIC DNA]</scope>
    <source>
        <strain evidence="1 2">YoMME</strain>
    </source>
</reference>
<evidence type="ECO:0000313" key="2">
    <source>
        <dbReference type="Proteomes" id="UP001199916"/>
    </source>
</evidence>
<sequence length="255" mass="28991">MESMTLTRKEMSSLLLSLQGNHEQSPLTILQTAWSKNHQQACQKGASLPAFLTTEMRPVIEKVIQGIQFNGFSLQEIADLGSLIEYSNVSITSIQNWVKRDFKELFVIKEGRKYSINQAALLFIIDDLKSNLDFLSIRRLFHTLFFGREKDITEFIEPVQFYYAYSTMFEELDANNDQMFDIVGHTSTANSQDTLLDNMVKAYADRVAQSMTGISKAQQKGVSNILVISALSVQTSYLQAVAKRYYNATVFLDFD</sequence>
<dbReference type="RefSeq" id="WP_233696218.1">
    <property type="nucleotide sequence ID" value="NZ_JAJNBZ010000003.1"/>
</dbReference>
<dbReference type="PANTHER" id="PTHR40056:SF1">
    <property type="entry name" value="DUF1836 DOMAIN-CONTAINING PROTEIN"/>
    <property type="match status" value="1"/>
</dbReference>
<proteinExistence type="predicted"/>
<dbReference type="Proteomes" id="UP001199916">
    <property type="component" value="Unassembled WGS sequence"/>
</dbReference>
<organism evidence="1 2">
    <name type="scientific">Paenibacillus profundus</name>
    <dbReference type="NCBI Taxonomy" id="1173085"/>
    <lineage>
        <taxon>Bacteria</taxon>
        <taxon>Bacillati</taxon>
        <taxon>Bacillota</taxon>
        <taxon>Bacilli</taxon>
        <taxon>Bacillales</taxon>
        <taxon>Paenibacillaceae</taxon>
        <taxon>Paenibacillus</taxon>
    </lineage>
</organism>